<name>A0ABD5VHF9_9EURY</name>
<feature type="region of interest" description="Disordered" evidence="1">
    <location>
        <begin position="729"/>
        <end position="761"/>
    </location>
</feature>
<organism evidence="3 4">
    <name type="scientific">Halorubellus litoreus</name>
    <dbReference type="NCBI Taxonomy" id="755308"/>
    <lineage>
        <taxon>Archaea</taxon>
        <taxon>Methanobacteriati</taxon>
        <taxon>Methanobacteriota</taxon>
        <taxon>Stenosarchaea group</taxon>
        <taxon>Halobacteria</taxon>
        <taxon>Halobacteriales</taxon>
        <taxon>Halorubellaceae</taxon>
        <taxon>Halorubellus</taxon>
    </lineage>
</organism>
<dbReference type="PANTHER" id="PTHR34512">
    <property type="entry name" value="CELL SURFACE PROTEIN"/>
    <property type="match status" value="1"/>
</dbReference>
<dbReference type="Gene3D" id="2.130.10.10">
    <property type="entry name" value="YVTN repeat-like/Quinoprotein amine dehydrogenase"/>
    <property type="match status" value="1"/>
</dbReference>
<dbReference type="RefSeq" id="WP_336351893.1">
    <property type="nucleotide sequence ID" value="NZ_JAZAQL010000004.1"/>
</dbReference>
<evidence type="ECO:0000313" key="3">
    <source>
        <dbReference type="EMBL" id="MFC6954955.1"/>
    </source>
</evidence>
<dbReference type="Gene3D" id="1.25.10.10">
    <property type="entry name" value="Leucine-rich Repeat Variant"/>
    <property type="match status" value="3"/>
</dbReference>
<comment type="caution">
    <text evidence="3">The sequence shown here is derived from an EMBL/GenBank/DDBJ whole genome shotgun (WGS) entry which is preliminary data.</text>
</comment>
<keyword evidence="4" id="KW-1185">Reference proteome</keyword>
<dbReference type="InterPro" id="IPR011047">
    <property type="entry name" value="Quinoprotein_ADH-like_sf"/>
</dbReference>
<evidence type="ECO:0000259" key="2">
    <source>
        <dbReference type="Pfam" id="PF13360"/>
    </source>
</evidence>
<feature type="domain" description="Pyrrolo-quinoline quinone repeat" evidence="2">
    <location>
        <begin position="1656"/>
        <end position="1733"/>
    </location>
</feature>
<dbReference type="InterPro" id="IPR002372">
    <property type="entry name" value="PQQ_rpt_dom"/>
</dbReference>
<dbReference type="PANTHER" id="PTHR34512:SF30">
    <property type="entry name" value="OUTER MEMBRANE PROTEIN ASSEMBLY FACTOR BAMB"/>
    <property type="match status" value="1"/>
</dbReference>
<dbReference type="InterPro" id="IPR011989">
    <property type="entry name" value="ARM-like"/>
</dbReference>
<dbReference type="Pfam" id="PF13360">
    <property type="entry name" value="PQQ_2"/>
    <property type="match status" value="2"/>
</dbReference>
<gene>
    <name evidence="3" type="ORF">ACFQGB_18985</name>
</gene>
<evidence type="ECO:0000313" key="4">
    <source>
        <dbReference type="Proteomes" id="UP001596395"/>
    </source>
</evidence>
<dbReference type="InterPro" id="IPR018391">
    <property type="entry name" value="PQQ_b-propeller_rpt"/>
</dbReference>
<evidence type="ECO:0000256" key="1">
    <source>
        <dbReference type="SAM" id="MobiDB-lite"/>
    </source>
</evidence>
<dbReference type="EMBL" id="JBHSXN010000004">
    <property type="protein sequence ID" value="MFC6954955.1"/>
    <property type="molecule type" value="Genomic_DNA"/>
</dbReference>
<dbReference type="Gene3D" id="2.40.10.480">
    <property type="match status" value="1"/>
</dbReference>
<dbReference type="InterPro" id="IPR015943">
    <property type="entry name" value="WD40/YVTN_repeat-like_dom_sf"/>
</dbReference>
<dbReference type="InterPro" id="IPR016024">
    <property type="entry name" value="ARM-type_fold"/>
</dbReference>
<proteinExistence type="predicted"/>
<dbReference type="SUPFAM" id="SSF48371">
    <property type="entry name" value="ARM repeat"/>
    <property type="match status" value="1"/>
</dbReference>
<reference evidence="3 4" key="1">
    <citation type="journal article" date="2019" name="Int. J. Syst. Evol. Microbiol.">
        <title>The Global Catalogue of Microorganisms (GCM) 10K type strain sequencing project: providing services to taxonomists for standard genome sequencing and annotation.</title>
        <authorList>
            <consortium name="The Broad Institute Genomics Platform"/>
            <consortium name="The Broad Institute Genome Sequencing Center for Infectious Disease"/>
            <person name="Wu L."/>
            <person name="Ma J."/>
        </authorList>
    </citation>
    <scope>NUCLEOTIDE SEQUENCE [LARGE SCALE GENOMIC DNA]</scope>
    <source>
        <strain evidence="3 4">GX26</strain>
    </source>
</reference>
<sequence length="1924" mass="198238">MLRRERFGVLRGDVDAAAARADAVEAVTASSPAVREAGLELVLALEDPAPMSLLADYSLPSDALAADDVDGREGQLFATLAREDPPGVRKHVGEVVAAASHREDAAARDVACALAGRDPAVLKPAVESLVAAGGGSDRSLWTLARLGVAEPPVLRRHLANAAWTVERADADPVPDAVESMTGAVVALDGEVPESVAYERLLEHVDDATRVAAANGLSRIAGADGQAAELEWLDAPAAVSALVDGTTGSSREERQAAVRALSAVAAKRPAAAPTAVRELVARLTDDPAVIRSALSAIWTVVGWRPDERAPGTVRRVAARLGDDDAGSALTEALLSTLSAHGAVTVDALDLDVVAVFLGHDAEEVRRVAAGTLLDLGASAPGSRPAVVRYLRWARHDGTAGVRRKALSLLGTAGALWQGEAPTVVDALVAHLSQYPDDATQVADALLAVADATPPALPAVVDRLRRRVDRGELQEAAASEFLCELATSAPDALAASGEDPLDAAVGDLVATGPDDESGREAARAVLAVARTSPASVAPYADRLRAGFEADDAGLAVRARLAAAYGVVADGSDAAEATAWLGKRVLSAPVLVGRALAHLAGDHPETALPALESVLATVERECTRDGAPAVDVGAFVDRVVVPLVGSHPAAGPPVVRALAAALEAPAARDPAASALCDALAEWPYLAPLAVDALVDRLDDADGDVLREVVAPLSWTDDERAAGALRELAAHPDAEVRRAATARSNDPSPPPDAPDSDWLADFSPSEATPADVDRLARGLATAAPVDSAAVLGTLQRVARERPSLRARATCHVLGAVVADASPGSLTETLAAFAPTHAPDDATHPTENPGRVGALLALAADAEPAVVRGQATAALAATVRRDRALATATLSEHLHDAIGADSPLVTGRALRAVRVLAADLPLETFVDAGALEARLFGPAAVVPRATWTVAAVAAQRPDAAEALAESLSGLLDWTTVHRAHALRTIPDVLAAAPGVDAALAPAVLEQVPADGVPEDRVIQAVGHLSGEAIASTAGGPAALLGALDAVYDGRAYALLTDRLLRVAESAPEAVVAALEAREAEALPPMRREGLAHYLRALERAVAHGGDRVAYPFIDVGNVFDPHEDAGRARMGADLAERDVTHFDLGDAPELRRRAKRSFVAVLAETGHVEFLRVLGAYEDGKPEVEPTPDQVATWFALTTDPAASTAASTLCESADADFVAAVGTRLADALPSLPLDAARRMLAALPAFATAVPAGDARETIREALADALDGDWAVALAAVDAVTDLGTTDGIAATTALEMLFEHLDAAEPTLRRRVAEAIATLSREPGADVASVRDRLVDPPGAEPASVDRQRARVLALGALAAGEPGLRDGIVAELTDALTDGDARVRECALGELARVADGDATAVVESVDEIAVRVADVEARVARAAVDCLRTVGDDRTHAAVVAGALVRALDTVDGQRGATCAEALVDVLDLHVALPERDVDRLREHVDDPHPGVRRHVLRALSHVGTRADRPAIEAAVTDPRPAVRAAARTARDRLDAALDAPSTAGTNPSRVPTGRANHARTAATAGDPPRDAPAETWAVAPDWDVDLSEPAHAALAVVDDAVYVDGRTWVWALDAATGTPKWRYERAPIDDGGHDGEGLGDLFGDGGVRTSLEAPTVAHGTVYVGHAGSNGPGVYAIDAQSGREQWTGLVDRRVESTPAVVDDAVLVGDDDGTLSALAAADGDPRWRFETAGGACSTPATDGETAYVLAEGTHLHAVDATDGTERWRVDLDGGGGSAGGRAPPAVRGNTVYVCPGGSAVLALDATDGTERWRADVADATAATAAVGPRRVFVGLDDGDVRALDAADGSVQWTRTVGDHGRVFPAVVGDHVVAGNATGTVHCLRPSDGTEEWRTSVGDPLESMPVVADGTVYAVDTTARTVAFD</sequence>
<dbReference type="SUPFAM" id="SSF50998">
    <property type="entry name" value="Quinoprotein alcohol dehydrogenase-like"/>
    <property type="match status" value="3"/>
</dbReference>
<feature type="domain" description="Pyrrolo-quinoline quinone repeat" evidence="2">
    <location>
        <begin position="1739"/>
        <end position="1858"/>
    </location>
</feature>
<dbReference type="Gene3D" id="2.40.128.630">
    <property type="match status" value="2"/>
</dbReference>
<dbReference type="InterPro" id="IPR004155">
    <property type="entry name" value="PBS_lyase_HEAT"/>
</dbReference>
<dbReference type="Proteomes" id="UP001596395">
    <property type="component" value="Unassembled WGS sequence"/>
</dbReference>
<feature type="region of interest" description="Disordered" evidence="1">
    <location>
        <begin position="1537"/>
        <end position="1574"/>
    </location>
</feature>
<dbReference type="SMART" id="SM00564">
    <property type="entry name" value="PQQ"/>
    <property type="match status" value="7"/>
</dbReference>
<dbReference type="SMART" id="SM00567">
    <property type="entry name" value="EZ_HEAT"/>
    <property type="match status" value="5"/>
</dbReference>
<protein>
    <submittedName>
        <fullName evidence="3">PQQ-binding-like beta-propeller repeat protein</fullName>
    </submittedName>
</protein>
<accession>A0ABD5VHF9</accession>